<organism evidence="7 8">
    <name type="scientific">Luteimonas salinisoli</name>
    <dbReference type="NCBI Taxonomy" id="2752307"/>
    <lineage>
        <taxon>Bacteria</taxon>
        <taxon>Pseudomonadati</taxon>
        <taxon>Pseudomonadota</taxon>
        <taxon>Gammaproteobacteria</taxon>
        <taxon>Lysobacterales</taxon>
        <taxon>Lysobacteraceae</taxon>
        <taxon>Luteimonas</taxon>
    </lineage>
</organism>
<dbReference type="InterPro" id="IPR024607">
    <property type="entry name" value="Sulfatase_CS"/>
</dbReference>
<protein>
    <submittedName>
        <fullName evidence="7">Arylsulfatase</fullName>
    </submittedName>
</protein>
<dbReference type="GO" id="GO:0046872">
    <property type="term" value="F:metal ion binding"/>
    <property type="evidence" value="ECO:0007669"/>
    <property type="project" value="UniProtKB-KW"/>
</dbReference>
<evidence type="ECO:0000256" key="2">
    <source>
        <dbReference type="ARBA" id="ARBA00022723"/>
    </source>
</evidence>
<accession>A0A853JBH5</accession>
<evidence type="ECO:0000313" key="8">
    <source>
        <dbReference type="Proteomes" id="UP000578091"/>
    </source>
</evidence>
<reference evidence="7 8" key="1">
    <citation type="submission" date="2020-07" db="EMBL/GenBank/DDBJ databases">
        <title>Luteimonas sp. SJ-92.</title>
        <authorList>
            <person name="Huang X.-X."/>
            <person name="Xu L."/>
            <person name="Sun J.-Q."/>
        </authorList>
    </citation>
    <scope>NUCLEOTIDE SEQUENCE [LARGE SCALE GENOMIC DNA]</scope>
    <source>
        <strain evidence="7 8">SJ-92</strain>
    </source>
</reference>
<dbReference type="Gene3D" id="3.30.1120.10">
    <property type="match status" value="1"/>
</dbReference>
<dbReference type="Proteomes" id="UP000578091">
    <property type="component" value="Unassembled WGS sequence"/>
</dbReference>
<dbReference type="InterPro" id="IPR017850">
    <property type="entry name" value="Alkaline_phosphatase_core_sf"/>
</dbReference>
<sequence length="580" mass="63002">MKTFSVLGGMMRHQAAQRAASAPGSGHARRNAGAIAGAATLLSIVLLVGAHAQPAADAPPRRKLPNVVFILADDVGFGDLGVYGGKVPTPNLDRLAQQGMRFTDAHSPAALCAPSRFSMLTGSHPYRNGRAGGSWDVNVSSGFSHNGHLTRAGRHVTVGEILQNAGYRTAFFGKMHLGGDVRDGDGEPIRDKDKLNTMDFSRGIGDGLGEHGFDYWLGLPSGIQHEPYAYFENGRFVPVDPGKPADNSSTRLLNDGFYLVSGNGLSEIVEAAKVPARGDVDYDSSQAGIRLTNAAVDFIDSHVEANRASGKEQPFLVYFASQAIHVPHSPPFDFDGDPGTIDEQVYGRTGAMTSDVLYELDLQVGRIIAKLEEKGIADDTLIFFTSDNGALWPHITRYGDPAHDNNGPLRDYKASVYEGGHRVPFIAKWGDGTAAGSVIPPDTVSDQLIMGQDWVATMYELTGQDMQEDQAMDSLSLLPVLTGRQSEREPLREFALYQAGFAYEGAIREGSLVLVVDNEVGARELYDLATDLGQERDLIDLEEYRDTVARLYRKFRTYNDHDDGTVEPRTTEPYRIAPGR</sequence>
<dbReference type="PANTHER" id="PTHR42693">
    <property type="entry name" value="ARYLSULFATASE FAMILY MEMBER"/>
    <property type="match status" value="1"/>
</dbReference>
<feature type="domain" description="Sulfatase N-terminal" evidence="6">
    <location>
        <begin position="65"/>
        <end position="463"/>
    </location>
</feature>
<evidence type="ECO:0000313" key="7">
    <source>
        <dbReference type="EMBL" id="NZA25999.1"/>
    </source>
</evidence>
<evidence type="ECO:0000256" key="1">
    <source>
        <dbReference type="ARBA" id="ARBA00008779"/>
    </source>
</evidence>
<keyword evidence="2" id="KW-0479">Metal-binding</keyword>
<dbReference type="GO" id="GO:0004065">
    <property type="term" value="F:arylsulfatase activity"/>
    <property type="evidence" value="ECO:0007669"/>
    <property type="project" value="TreeGrafter"/>
</dbReference>
<dbReference type="CDD" id="cd16143">
    <property type="entry name" value="ARS_like"/>
    <property type="match status" value="1"/>
</dbReference>
<dbReference type="Pfam" id="PF00884">
    <property type="entry name" value="Sulfatase"/>
    <property type="match status" value="1"/>
</dbReference>
<dbReference type="PANTHER" id="PTHR42693:SF53">
    <property type="entry name" value="ENDO-4-O-SULFATASE"/>
    <property type="match status" value="1"/>
</dbReference>
<comment type="similarity">
    <text evidence="1">Belongs to the sulfatase family.</text>
</comment>
<dbReference type="SUPFAM" id="SSF53649">
    <property type="entry name" value="Alkaline phosphatase-like"/>
    <property type="match status" value="1"/>
</dbReference>
<comment type="caution">
    <text evidence="7">The sequence shown here is derived from an EMBL/GenBank/DDBJ whole genome shotgun (WGS) entry which is preliminary data.</text>
</comment>
<dbReference type="EMBL" id="JACCKA010000045">
    <property type="protein sequence ID" value="NZA25999.1"/>
    <property type="molecule type" value="Genomic_DNA"/>
</dbReference>
<dbReference type="InterPro" id="IPR000917">
    <property type="entry name" value="Sulfatase_N"/>
</dbReference>
<dbReference type="PROSITE" id="PS00523">
    <property type="entry name" value="SULFATASE_1"/>
    <property type="match status" value="1"/>
</dbReference>
<feature type="compositionally biased region" description="Basic and acidic residues" evidence="5">
    <location>
        <begin position="560"/>
        <end position="572"/>
    </location>
</feature>
<dbReference type="RefSeq" id="WP_180677795.1">
    <property type="nucleotide sequence ID" value="NZ_JACCKA010000045.1"/>
</dbReference>
<proteinExistence type="inferred from homology"/>
<evidence type="ECO:0000256" key="4">
    <source>
        <dbReference type="ARBA" id="ARBA00022837"/>
    </source>
</evidence>
<keyword evidence="8" id="KW-1185">Reference proteome</keyword>
<gene>
    <name evidence="7" type="ORF">H0E84_06340</name>
</gene>
<keyword evidence="3" id="KW-0378">Hydrolase</keyword>
<keyword evidence="4" id="KW-0106">Calcium</keyword>
<evidence type="ECO:0000256" key="3">
    <source>
        <dbReference type="ARBA" id="ARBA00022801"/>
    </source>
</evidence>
<evidence type="ECO:0000259" key="6">
    <source>
        <dbReference type="Pfam" id="PF00884"/>
    </source>
</evidence>
<dbReference type="InterPro" id="IPR050738">
    <property type="entry name" value="Sulfatase"/>
</dbReference>
<dbReference type="Gene3D" id="3.40.720.10">
    <property type="entry name" value="Alkaline Phosphatase, subunit A"/>
    <property type="match status" value="1"/>
</dbReference>
<feature type="region of interest" description="Disordered" evidence="5">
    <location>
        <begin position="560"/>
        <end position="580"/>
    </location>
</feature>
<name>A0A853JBH5_9GAMM</name>
<dbReference type="AlphaFoldDB" id="A0A853JBH5"/>
<evidence type="ECO:0000256" key="5">
    <source>
        <dbReference type="SAM" id="MobiDB-lite"/>
    </source>
</evidence>